<evidence type="ECO:0000256" key="2">
    <source>
        <dbReference type="ARBA" id="ARBA00022825"/>
    </source>
</evidence>
<keyword evidence="3" id="KW-0732">Signal</keyword>
<comment type="caution">
    <text evidence="6">The sequence shown here is derived from an EMBL/GenBank/DDBJ whole genome shotgun (WGS) entry which is preliminary data.</text>
</comment>
<gene>
    <name evidence="6" type="ORF">HCU67_03135</name>
</gene>
<evidence type="ECO:0000259" key="5">
    <source>
        <dbReference type="Pfam" id="PF00930"/>
    </source>
</evidence>
<dbReference type="InterPro" id="IPR001375">
    <property type="entry name" value="Peptidase_S9_cat"/>
</dbReference>
<organism evidence="6 7">
    <name type="scientific">Croceivirga thetidis</name>
    <dbReference type="NCBI Taxonomy" id="2721623"/>
    <lineage>
        <taxon>Bacteria</taxon>
        <taxon>Pseudomonadati</taxon>
        <taxon>Bacteroidota</taxon>
        <taxon>Flavobacteriia</taxon>
        <taxon>Flavobacteriales</taxon>
        <taxon>Flavobacteriaceae</taxon>
        <taxon>Croceivirga</taxon>
    </lineage>
</organism>
<accession>A0ABX1GPF3</accession>
<dbReference type="InterPro" id="IPR029058">
    <property type="entry name" value="AB_hydrolase_fold"/>
</dbReference>
<feature type="chain" id="PRO_5045264126" evidence="3">
    <location>
        <begin position="20"/>
        <end position="682"/>
    </location>
</feature>
<dbReference type="InterPro" id="IPR011042">
    <property type="entry name" value="6-blade_b-propeller_TolB-like"/>
</dbReference>
<evidence type="ECO:0000256" key="3">
    <source>
        <dbReference type="SAM" id="SignalP"/>
    </source>
</evidence>
<protein>
    <submittedName>
        <fullName evidence="6">S9 family peptidase</fullName>
    </submittedName>
</protein>
<dbReference type="InterPro" id="IPR002469">
    <property type="entry name" value="Peptidase_S9B_N"/>
</dbReference>
<feature type="domain" description="Peptidase S9 prolyl oligopeptidase catalytic" evidence="4">
    <location>
        <begin position="466"/>
        <end position="672"/>
    </location>
</feature>
<proteinExistence type="predicted"/>
<dbReference type="InterPro" id="IPR011659">
    <property type="entry name" value="WD40"/>
</dbReference>
<dbReference type="SUPFAM" id="SSF82171">
    <property type="entry name" value="DPP6 N-terminal domain-like"/>
    <property type="match status" value="1"/>
</dbReference>
<evidence type="ECO:0000313" key="6">
    <source>
        <dbReference type="EMBL" id="NKI30921.1"/>
    </source>
</evidence>
<dbReference type="PANTHER" id="PTHR42776">
    <property type="entry name" value="SERINE PEPTIDASE S9 FAMILY MEMBER"/>
    <property type="match status" value="1"/>
</dbReference>
<dbReference type="Pfam" id="PF07676">
    <property type="entry name" value="PD40"/>
    <property type="match status" value="2"/>
</dbReference>
<dbReference type="RefSeq" id="WP_168551143.1">
    <property type="nucleotide sequence ID" value="NZ_JAAWWL010000001.1"/>
</dbReference>
<dbReference type="Pfam" id="PF00930">
    <property type="entry name" value="DPPIV_N"/>
    <property type="match status" value="1"/>
</dbReference>
<name>A0ABX1GPF3_9FLAO</name>
<sequence length="682" mass="76419">MPKLISSLLLLLFFSVGHAQKPNFSYLDVFDLQYAFDPQISPNGDWVVYRRMGFDIMKDRAWGNLWLLKSDGSQHQKLTSREVSESSASWSPSGDRIVFSSSTAEGSEIYVYWVDSGKVAKLSQLPFSPSSLTWSPDGRKLAFSMNVPSKSPVLAKMPKKPKGAKWADAPRITDRVYHEADGRGYIKPGFNHIFVMPSNGGAARQITSGDWQHRGSLSWSPDGSKIYFSANRVEDWEYRFRNSEIYSVAVETGDIIALTDRDGPDYNPVVSPNGQLIAYLGYGDKKQAYQVRKLHLMNADGSNKRSISDELDRSISSITWDEKGNGLYFNYDDKGNGKVGYINLSGKVTKMADNRGGTTLGRPYGSGSYSVSKNGVIAYTYATPKYPAEIALVSTKTKTPKQITDLNSGLLNYRTLGKVEEVWYKSSFDGRDLQGWVVYPPNYDATKKYPFMVENHGGPILNYGDRFSIEMQLYATAGYVVFYPNARGSTSYGEEFGNLLYRNYPGQDYDDTMDGVDHCIKMGIAHEDQLFVTGGSAGGIMTAWMIGKNNRFEAAVVAKPVMNWISKTLVADNYFGYANSRYEGQPWENFEHYWKFSPISLVGNIETPTMVMVGMNDLRTPPSEAKQLYHALKLRKKETVLVEIPGASHGIASRPSNLITKIANTVAWFDKYRTDVKNEEKE</sequence>
<feature type="signal peptide" evidence="3">
    <location>
        <begin position="1"/>
        <end position="19"/>
    </location>
</feature>
<dbReference type="Pfam" id="PF00326">
    <property type="entry name" value="Peptidase_S9"/>
    <property type="match status" value="1"/>
</dbReference>
<reference evidence="6 7" key="1">
    <citation type="submission" date="2020-04" db="EMBL/GenBank/DDBJ databases">
        <authorList>
            <person name="Yoon J."/>
        </authorList>
    </citation>
    <scope>NUCLEOTIDE SEQUENCE [LARGE SCALE GENOMIC DNA]</scope>
    <source>
        <strain evidence="6 7">DJ-13</strain>
    </source>
</reference>
<evidence type="ECO:0000313" key="7">
    <source>
        <dbReference type="Proteomes" id="UP000718451"/>
    </source>
</evidence>
<dbReference type="EMBL" id="JAAWWL010000001">
    <property type="protein sequence ID" value="NKI30921.1"/>
    <property type="molecule type" value="Genomic_DNA"/>
</dbReference>
<dbReference type="PANTHER" id="PTHR42776:SF4">
    <property type="entry name" value="ACYLAMINO-ACID-RELEASING ENZYME"/>
    <property type="match status" value="1"/>
</dbReference>
<evidence type="ECO:0000256" key="1">
    <source>
        <dbReference type="ARBA" id="ARBA00022801"/>
    </source>
</evidence>
<feature type="domain" description="Dipeptidylpeptidase IV N-terminal" evidence="5">
    <location>
        <begin position="187"/>
        <end position="277"/>
    </location>
</feature>
<dbReference type="Gene3D" id="3.40.50.1820">
    <property type="entry name" value="alpha/beta hydrolase"/>
    <property type="match status" value="1"/>
</dbReference>
<evidence type="ECO:0000259" key="4">
    <source>
        <dbReference type="Pfam" id="PF00326"/>
    </source>
</evidence>
<dbReference type="Gene3D" id="2.120.10.30">
    <property type="entry name" value="TolB, C-terminal domain"/>
    <property type="match status" value="2"/>
</dbReference>
<keyword evidence="2" id="KW-0645">Protease</keyword>
<dbReference type="SUPFAM" id="SSF53474">
    <property type="entry name" value="alpha/beta-Hydrolases"/>
    <property type="match status" value="1"/>
</dbReference>
<keyword evidence="7" id="KW-1185">Reference proteome</keyword>
<keyword evidence="1" id="KW-0378">Hydrolase</keyword>
<dbReference type="Proteomes" id="UP000718451">
    <property type="component" value="Unassembled WGS sequence"/>
</dbReference>
<keyword evidence="2" id="KW-0720">Serine protease</keyword>